<accession>A0A7R8ZZG7</accession>
<dbReference type="GO" id="GO:0045004">
    <property type="term" value="P:DNA replication proofreading"/>
    <property type="evidence" value="ECO:0007669"/>
    <property type="project" value="TreeGrafter"/>
</dbReference>
<gene>
    <name evidence="2" type="ORF">CTOB1V02_LOCUS15493</name>
</gene>
<name>A0A7R8ZZG7_9CRUS</name>
<dbReference type="GO" id="GO:0003677">
    <property type="term" value="F:DNA binding"/>
    <property type="evidence" value="ECO:0007669"/>
    <property type="project" value="UniProtKB-KW"/>
</dbReference>
<comment type="similarity">
    <text evidence="1">Belongs to the DNA polymerase type-B family.</text>
</comment>
<dbReference type="GO" id="GO:0000278">
    <property type="term" value="P:mitotic cell cycle"/>
    <property type="evidence" value="ECO:0007669"/>
    <property type="project" value="TreeGrafter"/>
</dbReference>
<dbReference type="GO" id="GO:0008270">
    <property type="term" value="F:zinc ion binding"/>
    <property type="evidence" value="ECO:0007669"/>
    <property type="project" value="UniProtKB-KW"/>
</dbReference>
<keyword evidence="1" id="KW-0808">Transferase</keyword>
<keyword evidence="1" id="KW-0863">Zinc-finger</keyword>
<dbReference type="EC" id="2.7.7.7" evidence="1"/>
<sequence length="129" mass="14503">DGVTNTGSGLASTTLGGFLRRAHLTLLDYPWQIIQVHPTGEPGVFNLWALVRGDLHKIRLTVPRIFYVNQRVPKPEEEGNLWKKTAKSLPRSHPSLFLYEYAIPEPVYKEHSHSLVADLSSPDIAGIYE</sequence>
<dbReference type="GO" id="GO:0008310">
    <property type="term" value="F:single-stranded DNA 3'-5' DNA exonuclease activity"/>
    <property type="evidence" value="ECO:0007669"/>
    <property type="project" value="TreeGrafter"/>
</dbReference>
<dbReference type="GO" id="GO:0008622">
    <property type="term" value="C:epsilon DNA polymerase complex"/>
    <property type="evidence" value="ECO:0007669"/>
    <property type="project" value="InterPro"/>
</dbReference>
<dbReference type="GO" id="GO:0051539">
    <property type="term" value="F:4 iron, 4 sulfur cluster binding"/>
    <property type="evidence" value="ECO:0007669"/>
    <property type="project" value="UniProtKB-KW"/>
</dbReference>
<dbReference type="GO" id="GO:0006272">
    <property type="term" value="P:leading strand elongation"/>
    <property type="evidence" value="ECO:0007669"/>
    <property type="project" value="TreeGrafter"/>
</dbReference>
<keyword evidence="1" id="KW-0239">DNA-directed DNA polymerase</keyword>
<dbReference type="EMBL" id="OB690656">
    <property type="protein sequence ID" value="CAD7237678.1"/>
    <property type="molecule type" value="Genomic_DNA"/>
</dbReference>
<keyword evidence="1" id="KW-0539">Nucleus</keyword>
<comment type="catalytic activity">
    <reaction evidence="1">
        <text>DNA(n) + a 2'-deoxyribonucleoside 5'-triphosphate = DNA(n+1) + diphosphate</text>
        <dbReference type="Rhea" id="RHEA:22508"/>
        <dbReference type="Rhea" id="RHEA-COMP:17339"/>
        <dbReference type="Rhea" id="RHEA-COMP:17340"/>
        <dbReference type="ChEBI" id="CHEBI:33019"/>
        <dbReference type="ChEBI" id="CHEBI:61560"/>
        <dbReference type="ChEBI" id="CHEBI:173112"/>
        <dbReference type="EC" id="2.7.7.7"/>
    </reaction>
</comment>
<organism evidence="2">
    <name type="scientific">Cyprideis torosa</name>
    <dbReference type="NCBI Taxonomy" id="163714"/>
    <lineage>
        <taxon>Eukaryota</taxon>
        <taxon>Metazoa</taxon>
        <taxon>Ecdysozoa</taxon>
        <taxon>Arthropoda</taxon>
        <taxon>Crustacea</taxon>
        <taxon>Oligostraca</taxon>
        <taxon>Ostracoda</taxon>
        <taxon>Podocopa</taxon>
        <taxon>Podocopida</taxon>
        <taxon>Cytherocopina</taxon>
        <taxon>Cytheroidea</taxon>
        <taxon>Cytherideidae</taxon>
        <taxon>Cyprideis</taxon>
    </lineage>
</organism>
<feature type="non-terminal residue" evidence="2">
    <location>
        <position position="129"/>
    </location>
</feature>
<dbReference type="PANTHER" id="PTHR10670:SF0">
    <property type="entry name" value="DNA POLYMERASE EPSILON CATALYTIC SUBUNIT A"/>
    <property type="match status" value="1"/>
</dbReference>
<dbReference type="InterPro" id="IPR029703">
    <property type="entry name" value="POL2"/>
</dbReference>
<proteinExistence type="inferred from homology"/>
<comment type="subcellular location">
    <subcellularLocation>
        <location evidence="1">Nucleus</location>
    </subcellularLocation>
</comment>
<keyword evidence="1" id="KW-0235">DNA replication</keyword>
<comment type="function">
    <text evidence="1">DNA polymerase II participates in chromosomal DNA replication.</text>
</comment>
<keyword evidence="1" id="KW-0408">Iron</keyword>
<keyword evidence="1" id="KW-0411">Iron-sulfur</keyword>
<dbReference type="OrthoDB" id="10060449at2759"/>
<keyword evidence="1" id="KW-0004">4Fe-4S</keyword>
<keyword evidence="1" id="KW-0548">Nucleotidyltransferase</keyword>
<protein>
    <recommendedName>
        <fullName evidence="1">DNA polymerase epsilon catalytic subunit</fullName>
        <ecNumber evidence="1">2.7.7.7</ecNumber>
    </recommendedName>
</protein>
<feature type="non-terminal residue" evidence="2">
    <location>
        <position position="1"/>
    </location>
</feature>
<keyword evidence="1" id="KW-0238">DNA-binding</keyword>
<comment type="cofactor">
    <cofactor evidence="1">
        <name>[4Fe-4S] cluster</name>
        <dbReference type="ChEBI" id="CHEBI:49883"/>
    </cofactor>
</comment>
<evidence type="ECO:0000256" key="1">
    <source>
        <dbReference type="RuleBase" id="RU365029"/>
    </source>
</evidence>
<dbReference type="GO" id="GO:0003887">
    <property type="term" value="F:DNA-directed DNA polymerase activity"/>
    <property type="evidence" value="ECO:0007669"/>
    <property type="project" value="UniProtKB-KW"/>
</dbReference>
<keyword evidence="1" id="KW-0862">Zinc</keyword>
<keyword evidence="1" id="KW-0479">Metal-binding</keyword>
<evidence type="ECO:0000313" key="2">
    <source>
        <dbReference type="EMBL" id="CAD7237678.1"/>
    </source>
</evidence>
<dbReference type="GO" id="GO:0006287">
    <property type="term" value="P:base-excision repair, gap-filling"/>
    <property type="evidence" value="ECO:0007669"/>
    <property type="project" value="TreeGrafter"/>
</dbReference>
<dbReference type="AlphaFoldDB" id="A0A7R8ZZG7"/>
<reference evidence="2" key="1">
    <citation type="submission" date="2020-11" db="EMBL/GenBank/DDBJ databases">
        <authorList>
            <person name="Tran Van P."/>
        </authorList>
    </citation>
    <scope>NUCLEOTIDE SEQUENCE</scope>
</reference>
<dbReference type="GO" id="GO:0006297">
    <property type="term" value="P:nucleotide-excision repair, DNA gap filling"/>
    <property type="evidence" value="ECO:0007669"/>
    <property type="project" value="TreeGrafter"/>
</dbReference>
<dbReference type="PANTHER" id="PTHR10670">
    <property type="entry name" value="DNA POLYMERASE EPSILON CATALYTIC SUBUNIT A"/>
    <property type="match status" value="1"/>
</dbReference>